<dbReference type="SUPFAM" id="SSF52980">
    <property type="entry name" value="Restriction endonuclease-like"/>
    <property type="match status" value="1"/>
</dbReference>
<dbReference type="PANTHER" id="PTHR36558:SF1">
    <property type="entry name" value="RESTRICTION ENDONUCLEASE DOMAIN-CONTAINING PROTEIN-RELATED"/>
    <property type="match status" value="1"/>
</dbReference>
<dbReference type="CDD" id="cd06260">
    <property type="entry name" value="DUF820-like"/>
    <property type="match status" value="1"/>
</dbReference>
<dbReference type="Proteomes" id="UP000254209">
    <property type="component" value="Unassembled WGS sequence"/>
</dbReference>
<dbReference type="InterPro" id="IPR011335">
    <property type="entry name" value="Restrct_endonuc-II-like"/>
</dbReference>
<dbReference type="PANTHER" id="PTHR36558">
    <property type="entry name" value="GLR1098 PROTEIN"/>
    <property type="match status" value="1"/>
</dbReference>
<protein>
    <submittedName>
        <fullName evidence="2">Uncharacterized protein conserved in cyanobacteria</fullName>
    </submittedName>
</protein>
<name>A0A376BM50_9NEIS</name>
<dbReference type="InterPro" id="IPR008538">
    <property type="entry name" value="Uma2"/>
</dbReference>
<reference evidence="2 3" key="1">
    <citation type="submission" date="2018-06" db="EMBL/GenBank/DDBJ databases">
        <authorList>
            <consortium name="Pathogen Informatics"/>
            <person name="Doyle S."/>
        </authorList>
    </citation>
    <scope>NUCLEOTIDE SEQUENCE [LARGE SCALE GENOMIC DNA]</scope>
    <source>
        <strain evidence="2 3">NCTC10283</strain>
    </source>
</reference>
<dbReference type="OrthoDB" id="9799703at2"/>
<evidence type="ECO:0000259" key="1">
    <source>
        <dbReference type="Pfam" id="PF05685"/>
    </source>
</evidence>
<dbReference type="Gene3D" id="3.90.1570.10">
    <property type="entry name" value="tt1808, chain A"/>
    <property type="match status" value="1"/>
</dbReference>
<feature type="domain" description="Putative restriction endonuclease" evidence="1">
    <location>
        <begin position="15"/>
        <end position="166"/>
    </location>
</feature>
<evidence type="ECO:0000313" key="3">
    <source>
        <dbReference type="Proteomes" id="UP000254209"/>
    </source>
</evidence>
<evidence type="ECO:0000313" key="2">
    <source>
        <dbReference type="EMBL" id="SSY70728.1"/>
    </source>
</evidence>
<dbReference type="EMBL" id="UFSO01000002">
    <property type="protein sequence ID" value="SSY70728.1"/>
    <property type="molecule type" value="Genomic_DNA"/>
</dbReference>
<dbReference type="Pfam" id="PF05685">
    <property type="entry name" value="Uma2"/>
    <property type="match status" value="1"/>
</dbReference>
<proteinExistence type="predicted"/>
<organism evidence="2 3">
    <name type="scientific">Alysiella crassa</name>
    <dbReference type="NCBI Taxonomy" id="153491"/>
    <lineage>
        <taxon>Bacteria</taxon>
        <taxon>Pseudomonadati</taxon>
        <taxon>Pseudomonadota</taxon>
        <taxon>Betaproteobacteria</taxon>
        <taxon>Neisseriales</taxon>
        <taxon>Neisseriaceae</taxon>
        <taxon>Alysiella</taxon>
    </lineage>
</organism>
<keyword evidence="3" id="KW-1185">Reference proteome</keyword>
<gene>
    <name evidence="2" type="ORF">NCTC10283_00837</name>
</gene>
<sequence>MNAFPLQKIDLYTEDEFFAWCEQNPDEKYELVNGEIIAMAGASRNHNRITRNFLTHFSAHLAHSRYEAFASDMFVKCETQTDEKLYLPDVVVDCTDQASGDDKMAIAPTIIVEVVSKSTRETDFSQKLRDYQKIPSLQEYVIVEQDSQHVYVFRKSQNWQGQSYNSGAIYFESIDCTVTLDEIYQRVIFQAA</sequence>
<dbReference type="InterPro" id="IPR012296">
    <property type="entry name" value="Nuclease_put_TT1808"/>
</dbReference>
<dbReference type="STRING" id="1120980.GCA_000745955_01227"/>
<accession>A0A376BM50</accession>
<dbReference type="RefSeq" id="WP_034296592.1">
    <property type="nucleotide sequence ID" value="NZ_CP091519.2"/>
</dbReference>
<dbReference type="AlphaFoldDB" id="A0A376BM50"/>